<accession>A0A833WKA2</accession>
<reference evidence="1" key="1">
    <citation type="submission" date="2020-04" db="EMBL/GenBank/DDBJ databases">
        <title>Hybrid Assembly of Korean Phytophthora infestans isolates.</title>
        <authorList>
            <person name="Prokchorchik M."/>
            <person name="Lee Y."/>
            <person name="Seo J."/>
            <person name="Cho J.-H."/>
            <person name="Park Y.-E."/>
            <person name="Jang D.-C."/>
            <person name="Im J.-S."/>
            <person name="Choi J.-G."/>
            <person name="Park H.-J."/>
            <person name="Lee G.-B."/>
            <person name="Lee Y.-G."/>
            <person name="Hong S.-Y."/>
            <person name="Cho K."/>
            <person name="Sohn K.H."/>
        </authorList>
    </citation>
    <scope>NUCLEOTIDE SEQUENCE</scope>
    <source>
        <strain evidence="1">KR_1_A1</strain>
    </source>
</reference>
<proteinExistence type="predicted"/>
<dbReference type="AlphaFoldDB" id="A0A833WKA2"/>
<evidence type="ECO:0000313" key="2">
    <source>
        <dbReference type="Proteomes" id="UP000602510"/>
    </source>
</evidence>
<gene>
    <name evidence="1" type="ORF">GN244_ATG03342</name>
</gene>
<name>A0A833WKA2_PHYIN</name>
<dbReference type="EMBL" id="WSZM01000073">
    <property type="protein sequence ID" value="KAF4044253.1"/>
    <property type="molecule type" value="Genomic_DNA"/>
</dbReference>
<protein>
    <submittedName>
        <fullName evidence="1">Uncharacterized protein</fullName>
    </submittedName>
</protein>
<evidence type="ECO:0000313" key="1">
    <source>
        <dbReference type="EMBL" id="KAF4044253.1"/>
    </source>
</evidence>
<dbReference type="Gene3D" id="1.10.238.10">
    <property type="entry name" value="EF-hand"/>
    <property type="match status" value="1"/>
</dbReference>
<dbReference type="Proteomes" id="UP000602510">
    <property type="component" value="Unassembled WGS sequence"/>
</dbReference>
<keyword evidence="2" id="KW-1185">Reference proteome</keyword>
<sequence length="207" mass="23864">MTKPKASRKKQKAARPRWADLADDTSFPVSALEVLEEHHKILNTFCADAYSPGTHAVDEDHRSTRYELSFRHYCVSLSTLVQFGSPAQQFQYLFHTYAATSERGIDRQEIFQLLQDHSERVNMKNDKLSHVTDPRHFDKLYTWLKKHFIAFDEARCGFLQENAALDMLQAYPTALTHLKFQLAPFIKTIKENGTRYADQAAATQLPD</sequence>
<comment type="caution">
    <text evidence="1">The sequence shown here is derived from an EMBL/GenBank/DDBJ whole genome shotgun (WGS) entry which is preliminary data.</text>
</comment>
<organism evidence="1 2">
    <name type="scientific">Phytophthora infestans</name>
    <name type="common">Potato late blight agent</name>
    <name type="synonym">Botrytis infestans</name>
    <dbReference type="NCBI Taxonomy" id="4787"/>
    <lineage>
        <taxon>Eukaryota</taxon>
        <taxon>Sar</taxon>
        <taxon>Stramenopiles</taxon>
        <taxon>Oomycota</taxon>
        <taxon>Peronosporomycetes</taxon>
        <taxon>Peronosporales</taxon>
        <taxon>Peronosporaceae</taxon>
        <taxon>Phytophthora</taxon>
    </lineage>
</organism>